<dbReference type="InterPro" id="IPR008921">
    <property type="entry name" value="DNA_pol3_clamp-load_cplx_C"/>
</dbReference>
<dbReference type="EMBL" id="SLUI01000010">
    <property type="protein sequence ID" value="TCL35838.1"/>
    <property type="molecule type" value="Genomic_DNA"/>
</dbReference>
<dbReference type="InterPro" id="IPR027417">
    <property type="entry name" value="P-loop_NTPase"/>
</dbReference>
<dbReference type="OrthoDB" id="9778364at2"/>
<organism evidence="7 8">
    <name type="scientific">Anaerospora hongkongensis</name>
    <dbReference type="NCBI Taxonomy" id="244830"/>
    <lineage>
        <taxon>Bacteria</taxon>
        <taxon>Bacillati</taxon>
        <taxon>Bacillota</taxon>
        <taxon>Negativicutes</taxon>
        <taxon>Selenomonadales</taxon>
        <taxon>Sporomusaceae</taxon>
        <taxon>Anaerospora</taxon>
    </lineage>
</organism>
<dbReference type="Gene3D" id="3.40.50.300">
    <property type="entry name" value="P-loop containing nucleotide triphosphate hydrolases"/>
    <property type="match status" value="1"/>
</dbReference>
<dbReference type="FunFam" id="1.20.272.10:FF:000001">
    <property type="entry name" value="Putative AAA family ATPase"/>
    <property type="match status" value="1"/>
</dbReference>
<comment type="similarity">
    <text evidence="2">Belongs to the AAA ATPase family. RarA/MGS1/WRNIP1 subfamily.</text>
</comment>
<dbReference type="GO" id="GO:0017116">
    <property type="term" value="F:single-stranded DNA helicase activity"/>
    <property type="evidence" value="ECO:0007669"/>
    <property type="project" value="TreeGrafter"/>
</dbReference>
<sequence>MDLFSFAGEAKAAAQAPLAVRMRPTTLDEFYGQKEVVGQGKFLRRMIESDNLPSLILFGPPGTGKTTLAHIIAASTNSAYEKLNAVTSGVGDIRKIIEAAKERLRLYQKRTILFIDEIHRFNKNQQDALLPYVEDGTVILIGATTENPYFEVNSPLLSRTRVVRLTALEADDIVGILERALTHKEYGLAMEKAAYQQEALSAIAGICAGDARTALNILEQTVIMAKAQNEILTVETVKAVAGERIQRYDKSGDNHYDVVSAFIKSMRGSDPDAALHYLARMLAAGEDVKFIARRLVICAAEDVGNADPQALILAMAAAQAVQFIGMPEAQIPLAQAVAYIACAEKSNAAYAAIGQAMADVKSRSCGAVPPHLRDSHYKGAKKLGNGIGYLYPHDYEGGWIEQTYLPEELEGTTYYEPKSRGMESHFAALLDKRRNKDKINSIHPK</sequence>
<evidence type="ECO:0000256" key="4">
    <source>
        <dbReference type="ARBA" id="ARBA00022741"/>
    </source>
</evidence>
<evidence type="ECO:0000256" key="3">
    <source>
        <dbReference type="ARBA" id="ARBA00022705"/>
    </source>
</evidence>
<evidence type="ECO:0000256" key="2">
    <source>
        <dbReference type="ARBA" id="ARBA00008959"/>
    </source>
</evidence>
<dbReference type="GO" id="GO:0008047">
    <property type="term" value="F:enzyme activator activity"/>
    <property type="evidence" value="ECO:0007669"/>
    <property type="project" value="TreeGrafter"/>
</dbReference>
<name>A0A4R1Q4Q7_9FIRM</name>
<keyword evidence="4" id="KW-0547">Nucleotide-binding</keyword>
<dbReference type="PANTHER" id="PTHR13779">
    <property type="entry name" value="WERNER HELICASE-INTERACTING PROTEIN 1 FAMILY MEMBER"/>
    <property type="match status" value="1"/>
</dbReference>
<keyword evidence="5" id="KW-0067">ATP-binding</keyword>
<keyword evidence="8" id="KW-1185">Reference proteome</keyword>
<evidence type="ECO:0000256" key="1">
    <source>
        <dbReference type="ARBA" id="ARBA00002393"/>
    </source>
</evidence>
<dbReference type="Proteomes" id="UP000295063">
    <property type="component" value="Unassembled WGS sequence"/>
</dbReference>
<dbReference type="FunFam" id="1.10.3710.10:FF:000003">
    <property type="entry name" value="ATPase, AAA family protein"/>
    <property type="match status" value="1"/>
</dbReference>
<dbReference type="InterPro" id="IPR051314">
    <property type="entry name" value="AAA_ATPase_RarA/MGS1/WRNIP1"/>
</dbReference>
<dbReference type="InterPro" id="IPR021886">
    <property type="entry name" value="MgsA_C"/>
</dbReference>
<dbReference type="Pfam" id="PF00004">
    <property type="entry name" value="AAA"/>
    <property type="match status" value="1"/>
</dbReference>
<dbReference type="AlphaFoldDB" id="A0A4R1Q4Q7"/>
<dbReference type="InterPro" id="IPR032423">
    <property type="entry name" value="AAA_assoc_2"/>
</dbReference>
<dbReference type="FunFam" id="3.40.50.300:FF:000137">
    <property type="entry name" value="Replication-associated recombination protein A"/>
    <property type="match status" value="1"/>
</dbReference>
<protein>
    <submittedName>
        <fullName evidence="7">Putative ATPase</fullName>
    </submittedName>
</protein>
<comment type="caution">
    <text evidence="7">The sequence shown here is derived from an EMBL/GenBank/DDBJ whole genome shotgun (WGS) entry which is preliminary data.</text>
</comment>
<evidence type="ECO:0000256" key="5">
    <source>
        <dbReference type="ARBA" id="ARBA00022840"/>
    </source>
</evidence>
<dbReference type="InterPro" id="IPR003959">
    <property type="entry name" value="ATPase_AAA_core"/>
</dbReference>
<dbReference type="Gene3D" id="1.20.272.10">
    <property type="match status" value="1"/>
</dbReference>
<proteinExistence type="inferred from homology"/>
<comment type="function">
    <text evidence="1">DNA-dependent ATPase that plays important roles in cellular responses to stalled DNA replication processes.</text>
</comment>
<feature type="domain" description="AAA+ ATPase" evidence="6">
    <location>
        <begin position="51"/>
        <end position="168"/>
    </location>
</feature>
<dbReference type="GO" id="GO:0000731">
    <property type="term" value="P:DNA synthesis involved in DNA repair"/>
    <property type="evidence" value="ECO:0007669"/>
    <property type="project" value="TreeGrafter"/>
</dbReference>
<evidence type="ECO:0000259" key="6">
    <source>
        <dbReference type="SMART" id="SM00382"/>
    </source>
</evidence>
<dbReference type="SMART" id="SM00382">
    <property type="entry name" value="AAA"/>
    <property type="match status" value="1"/>
</dbReference>
<gene>
    <name evidence="7" type="ORF">EV210_11082</name>
</gene>
<dbReference type="PANTHER" id="PTHR13779:SF7">
    <property type="entry name" value="ATPASE WRNIP1"/>
    <property type="match status" value="1"/>
</dbReference>
<dbReference type="InterPro" id="IPR003593">
    <property type="entry name" value="AAA+_ATPase"/>
</dbReference>
<dbReference type="RefSeq" id="WP_132082182.1">
    <property type="nucleotide sequence ID" value="NZ_DALZLR010000009.1"/>
</dbReference>
<dbReference type="GO" id="GO:0006261">
    <property type="term" value="P:DNA-templated DNA replication"/>
    <property type="evidence" value="ECO:0007669"/>
    <property type="project" value="TreeGrafter"/>
</dbReference>
<dbReference type="GO" id="GO:0003677">
    <property type="term" value="F:DNA binding"/>
    <property type="evidence" value="ECO:0007669"/>
    <property type="project" value="InterPro"/>
</dbReference>
<accession>A0A4R1Q4Q7</accession>
<dbReference type="Pfam" id="PF16193">
    <property type="entry name" value="AAA_assoc_2"/>
    <property type="match status" value="1"/>
</dbReference>
<dbReference type="Gene3D" id="1.10.3710.10">
    <property type="entry name" value="DNA polymerase III clamp loader subunits, C-terminal domain"/>
    <property type="match status" value="1"/>
</dbReference>
<reference evidence="7 8" key="1">
    <citation type="submission" date="2019-03" db="EMBL/GenBank/DDBJ databases">
        <title>Genomic Encyclopedia of Type Strains, Phase IV (KMG-IV): sequencing the most valuable type-strain genomes for metagenomic binning, comparative biology and taxonomic classification.</title>
        <authorList>
            <person name="Goeker M."/>
        </authorList>
    </citation>
    <scope>NUCLEOTIDE SEQUENCE [LARGE SCALE GENOMIC DNA]</scope>
    <source>
        <strain evidence="7 8">DSM 15969</strain>
    </source>
</reference>
<dbReference type="Gene3D" id="1.10.8.60">
    <property type="match status" value="1"/>
</dbReference>
<dbReference type="SUPFAM" id="SSF52540">
    <property type="entry name" value="P-loop containing nucleoside triphosphate hydrolases"/>
    <property type="match status" value="1"/>
</dbReference>
<dbReference type="CDD" id="cd00009">
    <property type="entry name" value="AAA"/>
    <property type="match status" value="1"/>
</dbReference>
<dbReference type="GO" id="GO:0016887">
    <property type="term" value="F:ATP hydrolysis activity"/>
    <property type="evidence" value="ECO:0007669"/>
    <property type="project" value="InterPro"/>
</dbReference>
<dbReference type="CDD" id="cd18139">
    <property type="entry name" value="HLD_clamp_RarA"/>
    <property type="match status" value="1"/>
</dbReference>
<dbReference type="Pfam" id="PF12002">
    <property type="entry name" value="MgsA_C"/>
    <property type="match status" value="1"/>
</dbReference>
<keyword evidence="3" id="KW-0235">DNA replication</keyword>
<dbReference type="GO" id="GO:0005524">
    <property type="term" value="F:ATP binding"/>
    <property type="evidence" value="ECO:0007669"/>
    <property type="project" value="UniProtKB-KW"/>
</dbReference>
<evidence type="ECO:0000313" key="7">
    <source>
        <dbReference type="EMBL" id="TCL35838.1"/>
    </source>
</evidence>
<evidence type="ECO:0000313" key="8">
    <source>
        <dbReference type="Proteomes" id="UP000295063"/>
    </source>
</evidence>
<dbReference type="SUPFAM" id="SSF48019">
    <property type="entry name" value="post-AAA+ oligomerization domain-like"/>
    <property type="match status" value="1"/>
</dbReference>